<sequence>MIFERRLSLYLFGMKGIWFVVF</sequence>
<dbReference type="EMBL" id="GGEC01026257">
    <property type="protein sequence ID" value="MBX06741.1"/>
    <property type="molecule type" value="Transcribed_RNA"/>
</dbReference>
<proteinExistence type="predicted"/>
<name>A0A2P2KLZ4_RHIMU</name>
<reference evidence="1" key="1">
    <citation type="submission" date="2018-02" db="EMBL/GenBank/DDBJ databases">
        <title>Rhizophora mucronata_Transcriptome.</title>
        <authorList>
            <person name="Meera S.P."/>
            <person name="Sreeshan A."/>
            <person name="Augustine A."/>
        </authorList>
    </citation>
    <scope>NUCLEOTIDE SEQUENCE</scope>
    <source>
        <tissue evidence="1">Leaf</tissue>
    </source>
</reference>
<organism evidence="1">
    <name type="scientific">Rhizophora mucronata</name>
    <name type="common">Asiatic mangrove</name>
    <dbReference type="NCBI Taxonomy" id="61149"/>
    <lineage>
        <taxon>Eukaryota</taxon>
        <taxon>Viridiplantae</taxon>
        <taxon>Streptophyta</taxon>
        <taxon>Embryophyta</taxon>
        <taxon>Tracheophyta</taxon>
        <taxon>Spermatophyta</taxon>
        <taxon>Magnoliopsida</taxon>
        <taxon>eudicotyledons</taxon>
        <taxon>Gunneridae</taxon>
        <taxon>Pentapetalae</taxon>
        <taxon>rosids</taxon>
        <taxon>fabids</taxon>
        <taxon>Malpighiales</taxon>
        <taxon>Rhizophoraceae</taxon>
        <taxon>Rhizophora</taxon>
    </lineage>
</organism>
<accession>A0A2P2KLZ4</accession>
<protein>
    <submittedName>
        <fullName evidence="1">Uncharacterized protein</fullName>
    </submittedName>
</protein>
<dbReference type="AlphaFoldDB" id="A0A2P2KLZ4"/>
<evidence type="ECO:0000313" key="1">
    <source>
        <dbReference type="EMBL" id="MBX06741.1"/>
    </source>
</evidence>